<protein>
    <recommendedName>
        <fullName evidence="1">THIF-type NAD/FAD binding fold domain-containing protein</fullName>
    </recommendedName>
</protein>
<dbReference type="PANTHER" id="PTHR43267">
    <property type="entry name" value="TRNA THREONYLCARBAMOYLADENOSINE DEHYDRATASE"/>
    <property type="match status" value="1"/>
</dbReference>
<keyword evidence="3" id="KW-1185">Reference proteome</keyword>
<feature type="domain" description="THIF-type NAD/FAD binding fold" evidence="1">
    <location>
        <begin position="300"/>
        <end position="435"/>
    </location>
</feature>
<dbReference type="Pfam" id="PF00899">
    <property type="entry name" value="ThiF"/>
    <property type="match status" value="1"/>
</dbReference>
<dbReference type="SUPFAM" id="SSF54495">
    <property type="entry name" value="UBC-like"/>
    <property type="match status" value="1"/>
</dbReference>
<name>A0ABX0K585_9PROT</name>
<evidence type="ECO:0000259" key="1">
    <source>
        <dbReference type="Pfam" id="PF00899"/>
    </source>
</evidence>
<dbReference type="PANTHER" id="PTHR43267:SF1">
    <property type="entry name" value="TRNA THREONYLCARBAMOYLADENOSINE DEHYDRATASE"/>
    <property type="match status" value="1"/>
</dbReference>
<organism evidence="2 3">
    <name type="scientific">Acetobacter conturbans</name>
    <dbReference type="NCBI Taxonomy" id="1737472"/>
    <lineage>
        <taxon>Bacteria</taxon>
        <taxon>Pseudomonadati</taxon>
        <taxon>Pseudomonadota</taxon>
        <taxon>Alphaproteobacteria</taxon>
        <taxon>Acetobacterales</taxon>
        <taxon>Acetobacteraceae</taxon>
        <taxon>Acetobacter</taxon>
    </lineage>
</organism>
<dbReference type="EMBL" id="WOSY01000019">
    <property type="protein sequence ID" value="NHN89818.1"/>
    <property type="molecule type" value="Genomic_DNA"/>
</dbReference>
<dbReference type="InterPro" id="IPR035985">
    <property type="entry name" value="Ubiquitin-activating_enz"/>
</dbReference>
<proteinExistence type="predicted"/>
<dbReference type="Gene3D" id="3.10.110.10">
    <property type="entry name" value="Ubiquitin Conjugating Enzyme"/>
    <property type="match status" value="1"/>
</dbReference>
<sequence length="583" mass="63478">MIWFLSDLARLNHERAAIEELERQDGAWLKDVHWRLVSNLLEVDATIEINGRVFPITLKYPYVFPSCPPSVFPRETEKTRWSFHQYGKGGELCLEWGADNWQADLTGADMLASAYRLLQLENPTQQEEPQAEIPSRDLFSFAHSLRGESNRFIATPALLVRLQDMPLFVPARIKVCVTGVLESRASVTSLEMDGAEAWHDRLIPVAALDGLVYSGAALHLPINAPSPPIQGDMASMIAYISELGIDPAELSGSDRAASFVLFYINGGEPTLVWLHDRNFSTYSIVYITDDKGKRLGADYASLAGKSVCIVGSGSLGAKIAVSLARAGVGRFELVDDDVFLFGNLVRHEFDWRDVGSHKVDALKQRICLVNVDTKVTVHRTRLNGQEASSRIARALSAATACDVIVDATADPMVFNLLAAIAAADKKTLVWAETFAGGIGGLLARHSPNLTPSPARMRAQILQWCADQNVPWLGADHQYETRDDSDTTLIADDADVAVIAAHTTRIVVDALLQSAVSSYSHPVYLIGLKKGWIFSGPFDTYPIDVGPPEAVAAPVSFSDKQRNEAATFISGLIGGNTDAPPAIA</sequence>
<dbReference type="InterPro" id="IPR000594">
    <property type="entry name" value="ThiF_NAD_FAD-bd"/>
</dbReference>
<gene>
    <name evidence="2" type="ORF">GOB81_14505</name>
</gene>
<dbReference type="Gene3D" id="3.40.50.720">
    <property type="entry name" value="NAD(P)-binding Rossmann-like Domain"/>
    <property type="match status" value="1"/>
</dbReference>
<dbReference type="InterPro" id="IPR045886">
    <property type="entry name" value="ThiF/MoeB/HesA"/>
</dbReference>
<comment type="caution">
    <text evidence="2">The sequence shown here is derived from an EMBL/GenBank/DDBJ whole genome shotgun (WGS) entry which is preliminary data.</text>
</comment>
<dbReference type="SUPFAM" id="SSF69572">
    <property type="entry name" value="Activating enzymes of the ubiquitin-like proteins"/>
    <property type="match status" value="1"/>
</dbReference>
<evidence type="ECO:0000313" key="3">
    <source>
        <dbReference type="Proteomes" id="UP000631653"/>
    </source>
</evidence>
<evidence type="ECO:0000313" key="2">
    <source>
        <dbReference type="EMBL" id="NHN89818.1"/>
    </source>
</evidence>
<dbReference type="Proteomes" id="UP000631653">
    <property type="component" value="Unassembled WGS sequence"/>
</dbReference>
<reference evidence="2 3" key="1">
    <citation type="journal article" date="2020" name="Int. J. Syst. Evol. Microbiol.">
        <title>Novel acetic acid bacteria from cider fermentations: Acetobacter conturbans sp. nov. and Acetobacter fallax sp. nov.</title>
        <authorList>
            <person name="Sombolestani A.S."/>
            <person name="Cleenwerck I."/>
            <person name="Cnockaert M."/>
            <person name="Borremans W."/>
            <person name="Wieme A.D."/>
            <person name="De Vuyst L."/>
            <person name="Vandamme P."/>
        </authorList>
    </citation>
    <scope>NUCLEOTIDE SEQUENCE [LARGE SCALE GENOMIC DNA]</scope>
    <source>
        <strain evidence="2 3">LMG 1627</strain>
    </source>
</reference>
<dbReference type="InterPro" id="IPR016135">
    <property type="entry name" value="UBQ-conjugating_enzyme/RWD"/>
</dbReference>
<accession>A0ABX0K585</accession>
<dbReference type="RefSeq" id="WP_173571127.1">
    <property type="nucleotide sequence ID" value="NZ_WOSY01000019.1"/>
</dbReference>